<accession>C8NLJ9</accession>
<dbReference type="OrthoDB" id="4467503at2"/>
<dbReference type="Proteomes" id="UP000001409">
    <property type="component" value="Chromosome"/>
</dbReference>
<accession>Q8FRB2</accession>
<reference evidence="1 2" key="1">
    <citation type="journal article" date="2003" name="Genome Res.">
        <title>Comparative complete genome sequence analysis of the amino acid replacements responsible for the thermostability of Corynebacterium efficiens.</title>
        <authorList>
            <person name="Nishio Y."/>
            <person name="Nakamura Y."/>
            <person name="Kawarabayasi Y."/>
            <person name="Usuda Y."/>
            <person name="Kimura E."/>
            <person name="Sugimoto S."/>
            <person name="Matsui K."/>
            <person name="Yamagishi A."/>
            <person name="Kikuchi H."/>
            <person name="Ikeo K."/>
            <person name="Gojobori T."/>
        </authorList>
    </citation>
    <scope>NUCLEOTIDE SEQUENCE [LARGE SCALE GENOMIC DNA]</scope>
    <source>
        <strain evidence="2">DSM 44549 / YS-314 / AJ 12310 / JCM 11189 / NBRC 100395</strain>
    </source>
</reference>
<evidence type="ECO:0000313" key="2">
    <source>
        <dbReference type="Proteomes" id="UP000001409"/>
    </source>
</evidence>
<sequence>MMAKPIPASLTIGAPNKAFGQFLAEGVKPQLEKAAVVTRGHIGDQLPVKITILNNQQGRAVALLTLTHPSGIARQLKSGVMTKGAAKAGLEVRRARFRV</sequence>
<dbReference type="HOGENOM" id="CLU_2315512_0_0_11"/>
<protein>
    <submittedName>
        <fullName evidence="1">Uncharacterized protein</fullName>
    </submittedName>
</protein>
<dbReference type="KEGG" id="cef:CE0849"/>
<organism evidence="1 2">
    <name type="scientific">Corynebacterium efficiens (strain DSM 44549 / YS-314 / AJ 12310 / JCM 11189 / NBRC 100395)</name>
    <dbReference type="NCBI Taxonomy" id="196164"/>
    <lineage>
        <taxon>Bacteria</taxon>
        <taxon>Bacillati</taxon>
        <taxon>Actinomycetota</taxon>
        <taxon>Actinomycetes</taxon>
        <taxon>Mycobacteriales</taxon>
        <taxon>Corynebacteriaceae</taxon>
        <taxon>Corynebacterium</taxon>
    </lineage>
</organism>
<proteinExistence type="predicted"/>
<keyword evidence="2" id="KW-1185">Reference proteome</keyword>
<dbReference type="EMBL" id="BA000035">
    <property type="protein sequence ID" value="BAC17659.1"/>
    <property type="molecule type" value="Genomic_DNA"/>
</dbReference>
<dbReference type="AlphaFoldDB" id="Q8FRB2"/>
<evidence type="ECO:0000313" key="1">
    <source>
        <dbReference type="EMBL" id="BAC17659.1"/>
    </source>
</evidence>
<name>Q8FRB2_COREF</name>